<dbReference type="InterPro" id="IPR036961">
    <property type="entry name" value="Kinesin_motor_dom_sf"/>
</dbReference>
<dbReference type="Gene3D" id="3.40.850.10">
    <property type="entry name" value="Kinesin motor domain"/>
    <property type="match status" value="1"/>
</dbReference>
<dbReference type="GO" id="GO:0007052">
    <property type="term" value="P:mitotic spindle organization"/>
    <property type="evidence" value="ECO:0007669"/>
    <property type="project" value="TreeGrafter"/>
</dbReference>
<feature type="non-terminal residue" evidence="7">
    <location>
        <position position="394"/>
    </location>
</feature>
<dbReference type="PROSITE" id="PS00411">
    <property type="entry name" value="KINESIN_MOTOR_1"/>
    <property type="match status" value="1"/>
</dbReference>
<proteinExistence type="inferred from homology"/>
<gene>
    <name evidence="7" type="ORF">MICPUCDRAFT_15619</name>
</gene>
<sequence>MVHPHGGQPRAGGGEAAIGGSSAVKVVVRVRPLNQNELARGEQNSVEVTEDQRALRVHYPDSNGHFQMREFAFNACLATDATQADVMTKCGVPRLLDSALKGYSSTIFAYGQTGSGKTFSMSGREEVISEREYRGASPDTDGIISRSLAHIYQTINRIPGVTHVVKCDYLEIYNEQIYDLLAGNDVQLHERWEPQRGFHVPGLQTIECERLDDAREIIRQGMLNRAVGSHELNKDSSRSHSIFTVHIESIAEVGGQELVKHGKIAFVDLAGSERLKDSKSEGGMVKETANINRSLFMLGKVIATLAEGKAGTTHVPYRDSKLTKLLMDSLGGSSLALMVACCSPSPLHVEETMSTLHYATRARNIINRPTVAQDPQQQLISRLKDECETLRKEN</sequence>
<dbReference type="EMBL" id="GG663737">
    <property type="protein sequence ID" value="EEH58919.1"/>
    <property type="molecule type" value="Genomic_DNA"/>
</dbReference>
<dbReference type="KEGG" id="mpp:MICPUCDRAFT_15619"/>
<feature type="domain" description="Kinesin motor" evidence="6">
    <location>
        <begin position="23"/>
        <end position="365"/>
    </location>
</feature>
<dbReference type="InterPro" id="IPR027417">
    <property type="entry name" value="P-loop_NTPase"/>
</dbReference>
<dbReference type="CDD" id="cd00106">
    <property type="entry name" value="KISc"/>
    <property type="match status" value="1"/>
</dbReference>
<feature type="binding site" evidence="4">
    <location>
        <begin position="111"/>
        <end position="118"/>
    </location>
    <ligand>
        <name>ATP</name>
        <dbReference type="ChEBI" id="CHEBI:30616"/>
    </ligand>
</feature>
<dbReference type="GO" id="GO:0003777">
    <property type="term" value="F:microtubule motor activity"/>
    <property type="evidence" value="ECO:0007669"/>
    <property type="project" value="InterPro"/>
</dbReference>
<dbReference type="OMA" id="QFFRTCG"/>
<dbReference type="OrthoDB" id="3176171at2759"/>
<keyword evidence="1 4" id="KW-0547">Nucleotide-binding</keyword>
<dbReference type="FunFam" id="3.40.850.10:FF:000080">
    <property type="entry name" value="Kinesin-like protein"/>
    <property type="match status" value="1"/>
</dbReference>
<dbReference type="PANTHER" id="PTHR47969">
    <property type="entry name" value="CHROMOSOME-ASSOCIATED KINESIN KIF4A-RELATED"/>
    <property type="match status" value="1"/>
</dbReference>
<accession>C1MLS7</accession>
<dbReference type="RefSeq" id="XP_003057274.1">
    <property type="nucleotide sequence ID" value="XM_003057228.1"/>
</dbReference>
<dbReference type="GO" id="GO:0007018">
    <property type="term" value="P:microtubule-based movement"/>
    <property type="evidence" value="ECO:0007669"/>
    <property type="project" value="InterPro"/>
</dbReference>
<dbReference type="GO" id="GO:0005875">
    <property type="term" value="C:microtubule associated complex"/>
    <property type="evidence" value="ECO:0007669"/>
    <property type="project" value="TreeGrafter"/>
</dbReference>
<dbReference type="PANTHER" id="PTHR47969:SF29">
    <property type="entry name" value="KINESIN-LIKE PROTEIN"/>
    <property type="match status" value="1"/>
</dbReference>
<dbReference type="GO" id="GO:0008017">
    <property type="term" value="F:microtubule binding"/>
    <property type="evidence" value="ECO:0007669"/>
    <property type="project" value="InterPro"/>
</dbReference>
<dbReference type="GeneID" id="9682253"/>
<dbReference type="InterPro" id="IPR019821">
    <property type="entry name" value="Kinesin_motor_CS"/>
</dbReference>
<dbReference type="GO" id="GO:0005874">
    <property type="term" value="C:microtubule"/>
    <property type="evidence" value="ECO:0007669"/>
    <property type="project" value="UniProtKB-KW"/>
</dbReference>
<dbReference type="GO" id="GO:0051231">
    <property type="term" value="P:spindle elongation"/>
    <property type="evidence" value="ECO:0007669"/>
    <property type="project" value="TreeGrafter"/>
</dbReference>
<evidence type="ECO:0000256" key="2">
    <source>
        <dbReference type="ARBA" id="ARBA00022840"/>
    </source>
</evidence>
<dbReference type="InterPro" id="IPR027640">
    <property type="entry name" value="Kinesin-like_fam"/>
</dbReference>
<reference evidence="7 8" key="1">
    <citation type="journal article" date="2009" name="Science">
        <title>Green evolution and dynamic adaptations revealed by genomes of the marine picoeukaryotes Micromonas.</title>
        <authorList>
            <person name="Worden A.Z."/>
            <person name="Lee J.H."/>
            <person name="Mock T."/>
            <person name="Rouze P."/>
            <person name="Simmons M.P."/>
            <person name="Aerts A.L."/>
            <person name="Allen A.E."/>
            <person name="Cuvelier M.L."/>
            <person name="Derelle E."/>
            <person name="Everett M.V."/>
            <person name="Foulon E."/>
            <person name="Grimwood J."/>
            <person name="Gundlach H."/>
            <person name="Henrissat B."/>
            <person name="Napoli C."/>
            <person name="McDonald S.M."/>
            <person name="Parker M.S."/>
            <person name="Rombauts S."/>
            <person name="Salamov A."/>
            <person name="Von Dassow P."/>
            <person name="Badger J.H."/>
            <person name="Coutinho P.M."/>
            <person name="Demir E."/>
            <person name="Dubchak I."/>
            <person name="Gentemann C."/>
            <person name="Eikrem W."/>
            <person name="Gready J.E."/>
            <person name="John U."/>
            <person name="Lanier W."/>
            <person name="Lindquist E.A."/>
            <person name="Lucas S."/>
            <person name="Mayer K.F."/>
            <person name="Moreau H."/>
            <person name="Not F."/>
            <person name="Otillar R."/>
            <person name="Panaud O."/>
            <person name="Pangilinan J."/>
            <person name="Paulsen I."/>
            <person name="Piegu B."/>
            <person name="Poliakov A."/>
            <person name="Robbens S."/>
            <person name="Schmutz J."/>
            <person name="Toulza E."/>
            <person name="Wyss T."/>
            <person name="Zelensky A."/>
            <person name="Zhou K."/>
            <person name="Armbrust E.V."/>
            <person name="Bhattacharya D."/>
            <person name="Goodenough U.W."/>
            <person name="Van de Peer Y."/>
            <person name="Grigoriev I.V."/>
        </authorList>
    </citation>
    <scope>NUCLEOTIDE SEQUENCE [LARGE SCALE GENOMIC DNA]</scope>
    <source>
        <strain evidence="7 8">CCMP1545</strain>
    </source>
</reference>
<dbReference type="PRINTS" id="PR00380">
    <property type="entry name" value="KINESINHEAVY"/>
</dbReference>
<organism evidence="8">
    <name type="scientific">Micromonas pusilla (strain CCMP1545)</name>
    <name type="common">Picoplanktonic green alga</name>
    <dbReference type="NCBI Taxonomy" id="564608"/>
    <lineage>
        <taxon>Eukaryota</taxon>
        <taxon>Viridiplantae</taxon>
        <taxon>Chlorophyta</taxon>
        <taxon>Mamiellophyceae</taxon>
        <taxon>Mamiellales</taxon>
        <taxon>Mamiellaceae</taxon>
        <taxon>Micromonas</taxon>
    </lineage>
</organism>
<dbReference type="InterPro" id="IPR001752">
    <property type="entry name" value="Kinesin_motor_dom"/>
</dbReference>
<keyword evidence="3 4" id="KW-0505">Motor protein</keyword>
<dbReference type="Proteomes" id="UP000001876">
    <property type="component" value="Unassembled WGS sequence"/>
</dbReference>
<evidence type="ECO:0000256" key="3">
    <source>
        <dbReference type="ARBA" id="ARBA00023175"/>
    </source>
</evidence>
<dbReference type="STRING" id="564608.C1MLS7"/>
<keyword evidence="5" id="KW-0493">Microtubule</keyword>
<comment type="similarity">
    <text evidence="4 5">Belongs to the TRAFAC class myosin-kinesin ATPase superfamily. Kinesin family.</text>
</comment>
<keyword evidence="2 4" id="KW-0067">ATP-binding</keyword>
<dbReference type="SUPFAM" id="SSF52540">
    <property type="entry name" value="P-loop containing nucleoside triphosphate hydrolases"/>
    <property type="match status" value="1"/>
</dbReference>
<evidence type="ECO:0000256" key="4">
    <source>
        <dbReference type="PROSITE-ProRule" id="PRU00283"/>
    </source>
</evidence>
<dbReference type="AlphaFoldDB" id="C1MLS7"/>
<dbReference type="GO" id="GO:0005524">
    <property type="term" value="F:ATP binding"/>
    <property type="evidence" value="ECO:0007669"/>
    <property type="project" value="UniProtKB-UniRule"/>
</dbReference>
<dbReference type="eggNOG" id="KOG4280">
    <property type="taxonomic scope" value="Eukaryota"/>
</dbReference>
<dbReference type="Pfam" id="PF00225">
    <property type="entry name" value="Kinesin"/>
    <property type="match status" value="1"/>
</dbReference>
<evidence type="ECO:0000313" key="8">
    <source>
        <dbReference type="Proteomes" id="UP000001876"/>
    </source>
</evidence>
<protein>
    <recommendedName>
        <fullName evidence="5">Kinesin-like protein</fullName>
    </recommendedName>
</protein>
<evidence type="ECO:0000256" key="1">
    <source>
        <dbReference type="ARBA" id="ARBA00022741"/>
    </source>
</evidence>
<dbReference type="SMART" id="SM00129">
    <property type="entry name" value="KISc"/>
    <property type="match status" value="1"/>
</dbReference>
<evidence type="ECO:0000313" key="7">
    <source>
        <dbReference type="EMBL" id="EEH58919.1"/>
    </source>
</evidence>
<keyword evidence="8" id="KW-1185">Reference proteome</keyword>
<evidence type="ECO:0000259" key="6">
    <source>
        <dbReference type="PROSITE" id="PS50067"/>
    </source>
</evidence>
<dbReference type="PROSITE" id="PS50067">
    <property type="entry name" value="KINESIN_MOTOR_2"/>
    <property type="match status" value="1"/>
</dbReference>
<name>C1MLS7_MICPC</name>
<evidence type="ECO:0000256" key="5">
    <source>
        <dbReference type="RuleBase" id="RU000394"/>
    </source>
</evidence>